<evidence type="ECO:0000313" key="3">
    <source>
        <dbReference type="Proteomes" id="UP001457282"/>
    </source>
</evidence>
<accession>A0AAW1WK45</accession>
<keyword evidence="3" id="KW-1185">Reference proteome</keyword>
<dbReference type="Proteomes" id="UP001457282">
    <property type="component" value="Unassembled WGS sequence"/>
</dbReference>
<gene>
    <name evidence="2" type="ORF">M0R45_032544</name>
</gene>
<dbReference type="AlphaFoldDB" id="A0AAW1WK45"/>
<comment type="caution">
    <text evidence="2">The sequence shown here is derived from an EMBL/GenBank/DDBJ whole genome shotgun (WGS) entry which is preliminary data.</text>
</comment>
<dbReference type="EMBL" id="JBEDUW010000006">
    <property type="protein sequence ID" value="KAK9924161.1"/>
    <property type="molecule type" value="Genomic_DNA"/>
</dbReference>
<sequence length="80" mass="8585">MEMIATGRNVGEGNPDPVSIVGESDRSRNRCGTAVYSGGGQERVGSTVWGRAKHGLGLKSTAVMEFSEIDQRWMGVLSRT</sequence>
<protein>
    <submittedName>
        <fullName evidence="2">Uncharacterized protein</fullName>
    </submittedName>
</protein>
<evidence type="ECO:0000313" key="2">
    <source>
        <dbReference type="EMBL" id="KAK9924161.1"/>
    </source>
</evidence>
<feature type="region of interest" description="Disordered" evidence="1">
    <location>
        <begin position="1"/>
        <end position="27"/>
    </location>
</feature>
<name>A0AAW1WK45_RUBAR</name>
<organism evidence="2 3">
    <name type="scientific">Rubus argutus</name>
    <name type="common">Southern blackberry</name>
    <dbReference type="NCBI Taxonomy" id="59490"/>
    <lineage>
        <taxon>Eukaryota</taxon>
        <taxon>Viridiplantae</taxon>
        <taxon>Streptophyta</taxon>
        <taxon>Embryophyta</taxon>
        <taxon>Tracheophyta</taxon>
        <taxon>Spermatophyta</taxon>
        <taxon>Magnoliopsida</taxon>
        <taxon>eudicotyledons</taxon>
        <taxon>Gunneridae</taxon>
        <taxon>Pentapetalae</taxon>
        <taxon>rosids</taxon>
        <taxon>fabids</taxon>
        <taxon>Rosales</taxon>
        <taxon>Rosaceae</taxon>
        <taxon>Rosoideae</taxon>
        <taxon>Rosoideae incertae sedis</taxon>
        <taxon>Rubus</taxon>
    </lineage>
</organism>
<evidence type="ECO:0000256" key="1">
    <source>
        <dbReference type="SAM" id="MobiDB-lite"/>
    </source>
</evidence>
<reference evidence="2 3" key="1">
    <citation type="journal article" date="2023" name="G3 (Bethesda)">
        <title>A chromosome-length genome assembly and annotation of blackberry (Rubus argutus, cv. 'Hillquist').</title>
        <authorList>
            <person name="Bruna T."/>
            <person name="Aryal R."/>
            <person name="Dudchenko O."/>
            <person name="Sargent D.J."/>
            <person name="Mead D."/>
            <person name="Buti M."/>
            <person name="Cavallini A."/>
            <person name="Hytonen T."/>
            <person name="Andres J."/>
            <person name="Pham M."/>
            <person name="Weisz D."/>
            <person name="Mascagni F."/>
            <person name="Usai G."/>
            <person name="Natali L."/>
            <person name="Bassil N."/>
            <person name="Fernandez G.E."/>
            <person name="Lomsadze A."/>
            <person name="Armour M."/>
            <person name="Olukolu B."/>
            <person name="Poorten T."/>
            <person name="Britton C."/>
            <person name="Davik J."/>
            <person name="Ashrafi H."/>
            <person name="Aiden E.L."/>
            <person name="Borodovsky M."/>
            <person name="Worthington M."/>
        </authorList>
    </citation>
    <scope>NUCLEOTIDE SEQUENCE [LARGE SCALE GENOMIC DNA]</scope>
    <source>
        <strain evidence="2">PI 553951</strain>
    </source>
</reference>
<proteinExistence type="predicted"/>